<dbReference type="RefSeq" id="WP_010100628.1">
    <property type="nucleotide sequence ID" value="NZ_QMFZ01000019.1"/>
</dbReference>
<name>A0A365QSD2_9BURK</name>
<reference evidence="1 2" key="1">
    <citation type="submission" date="2018-06" db="EMBL/GenBank/DDBJ databases">
        <title>Draft genome sequence of Burkholderia reimsis strain BE51 isolated from a French agricultural soil.</title>
        <authorList>
            <person name="Esmaeel Q."/>
        </authorList>
    </citation>
    <scope>NUCLEOTIDE SEQUENCE [LARGE SCALE GENOMIC DNA]</scope>
    <source>
        <strain evidence="1 2">BE51</strain>
    </source>
</reference>
<organism evidence="1 2">
    <name type="scientific">Burkholderia reimsis</name>
    <dbReference type="NCBI Taxonomy" id="2234132"/>
    <lineage>
        <taxon>Bacteria</taxon>
        <taxon>Pseudomonadati</taxon>
        <taxon>Pseudomonadota</taxon>
        <taxon>Betaproteobacteria</taxon>
        <taxon>Burkholderiales</taxon>
        <taxon>Burkholderiaceae</taxon>
        <taxon>Burkholderia</taxon>
    </lineage>
</organism>
<keyword evidence="2" id="KW-1185">Reference proteome</keyword>
<dbReference type="Proteomes" id="UP000252458">
    <property type="component" value="Unassembled WGS sequence"/>
</dbReference>
<evidence type="ECO:0008006" key="3">
    <source>
        <dbReference type="Google" id="ProtNLM"/>
    </source>
</evidence>
<evidence type="ECO:0000313" key="2">
    <source>
        <dbReference type="Proteomes" id="UP000252458"/>
    </source>
</evidence>
<comment type="caution">
    <text evidence="1">The sequence shown here is derived from an EMBL/GenBank/DDBJ whole genome shotgun (WGS) entry which is preliminary data.</text>
</comment>
<dbReference type="EMBL" id="QMFZ01000019">
    <property type="protein sequence ID" value="RBB37268.1"/>
    <property type="molecule type" value="Genomic_DNA"/>
</dbReference>
<evidence type="ECO:0000313" key="1">
    <source>
        <dbReference type="EMBL" id="RBB37268.1"/>
    </source>
</evidence>
<protein>
    <recommendedName>
        <fullName evidence="3">FCP1 homology domain-containing protein</fullName>
    </recommendedName>
</protein>
<dbReference type="AlphaFoldDB" id="A0A365QSD2"/>
<dbReference type="Pfam" id="PF18143">
    <property type="entry name" value="HAD_SAK_2"/>
    <property type="match status" value="1"/>
</dbReference>
<sequence length="155" mass="17399">MSKRATIFLDIDGVLHPNSVGDLEYGPNGPVVVGQGVCSLQTKLAERVSGKAVDIAIHSTWIYMFDLKCLQDEYLRELSAATKIYLTNRRIESRSLRIADYIRRHRLMLADILILDDAPKEFVSAPELQSRLVVCDPARGIDDPAVLQRIDEFVS</sequence>
<accession>A0A365QSD2</accession>
<proteinExistence type="predicted"/>
<gene>
    <name evidence="1" type="ORF">DPV79_21515</name>
</gene>